<proteinExistence type="predicted"/>
<dbReference type="PROSITE" id="PS50994">
    <property type="entry name" value="INTEGRASE"/>
    <property type="match status" value="1"/>
</dbReference>
<dbReference type="InterPro" id="IPR001584">
    <property type="entry name" value="Integrase_cat-core"/>
</dbReference>
<dbReference type="PANTHER" id="PTHR46889:SF4">
    <property type="entry name" value="TRANSPOSASE INSO FOR INSERTION SEQUENCE ELEMENT IS911B-RELATED"/>
    <property type="match status" value="1"/>
</dbReference>
<evidence type="ECO:0000313" key="3">
    <source>
        <dbReference type="Proteomes" id="UP000323392"/>
    </source>
</evidence>
<dbReference type="PANTHER" id="PTHR46889">
    <property type="entry name" value="TRANSPOSASE INSF FOR INSERTION SEQUENCE IS3B-RELATED"/>
    <property type="match status" value="1"/>
</dbReference>
<gene>
    <name evidence="2" type="ORF">SAMN05661008_01075</name>
</gene>
<sequence length="75" mass="8714">TPNKNAHIEAFHRLLEDECLSRSEFNSYAEAYEAVSEYIKFYNKTRIHSSLGYISPTEFYYKTLEGTAKSLVVKL</sequence>
<evidence type="ECO:0000259" key="1">
    <source>
        <dbReference type="PROSITE" id="PS50994"/>
    </source>
</evidence>
<dbReference type="InterPro" id="IPR050900">
    <property type="entry name" value="Transposase_IS3/IS150/IS904"/>
</dbReference>
<dbReference type="Proteomes" id="UP000323392">
    <property type="component" value="Unassembled WGS sequence"/>
</dbReference>
<dbReference type="InterPro" id="IPR036397">
    <property type="entry name" value="RNaseH_sf"/>
</dbReference>
<dbReference type="EMBL" id="FRBG01000006">
    <property type="protein sequence ID" value="SHK87857.1"/>
    <property type="molecule type" value="Genomic_DNA"/>
</dbReference>
<dbReference type="RefSeq" id="WP_149683731.1">
    <property type="nucleotide sequence ID" value="NZ_FRBG01000006.1"/>
</dbReference>
<comment type="caution">
    <text evidence="2">The sequence shown here is derived from an EMBL/GenBank/DDBJ whole genome shotgun (WGS) entry which is preliminary data.</text>
</comment>
<dbReference type="Pfam" id="PF13683">
    <property type="entry name" value="rve_3"/>
    <property type="match status" value="1"/>
</dbReference>
<dbReference type="Gene3D" id="3.30.420.10">
    <property type="entry name" value="Ribonuclease H-like superfamily/Ribonuclease H"/>
    <property type="match status" value="1"/>
</dbReference>
<evidence type="ECO:0000313" key="2">
    <source>
        <dbReference type="EMBL" id="SHK87857.1"/>
    </source>
</evidence>
<accession>A0ABY1IUK6</accession>
<feature type="non-terminal residue" evidence="2">
    <location>
        <position position="1"/>
    </location>
</feature>
<reference evidence="2 3" key="1">
    <citation type="submission" date="2016-11" db="EMBL/GenBank/DDBJ databases">
        <authorList>
            <person name="Varghese N."/>
            <person name="Submissions S."/>
        </authorList>
    </citation>
    <scope>NUCLEOTIDE SEQUENCE [LARGE SCALE GENOMIC DNA]</scope>
    <source>
        <strain evidence="2 3">DSM 7308</strain>
    </source>
</reference>
<name>A0ABY1IUK6_CLOPD</name>
<keyword evidence="3" id="KW-1185">Reference proteome</keyword>
<organism evidence="2 3">
    <name type="scientific">Alkalithermobacter thermoalcaliphilus JW-YL-7 = DSM 7308</name>
    <dbReference type="NCBI Taxonomy" id="1121328"/>
    <lineage>
        <taxon>Bacteria</taxon>
        <taxon>Bacillati</taxon>
        <taxon>Bacillota</taxon>
        <taxon>Clostridia</taxon>
        <taxon>Peptostreptococcales</taxon>
        <taxon>Tepidibacteraceae</taxon>
        <taxon>Alkalithermobacter</taxon>
    </lineage>
</organism>
<protein>
    <submittedName>
        <fullName evidence="2">Integrase core domain-containing protein</fullName>
    </submittedName>
</protein>
<feature type="domain" description="Integrase catalytic" evidence="1">
    <location>
        <begin position="1"/>
        <end position="64"/>
    </location>
</feature>
<dbReference type="SUPFAM" id="SSF53098">
    <property type="entry name" value="Ribonuclease H-like"/>
    <property type="match status" value="1"/>
</dbReference>
<dbReference type="InterPro" id="IPR012337">
    <property type="entry name" value="RNaseH-like_sf"/>
</dbReference>